<dbReference type="InterPro" id="IPR014721">
    <property type="entry name" value="Ribsml_uS5_D2-typ_fold_subgr"/>
</dbReference>
<dbReference type="OrthoDB" id="275179at2759"/>
<evidence type="ECO:0000313" key="14">
    <source>
        <dbReference type="Proteomes" id="UP000247409"/>
    </source>
</evidence>
<dbReference type="FunFam" id="3.30.230.10:FF:000017">
    <property type="entry name" value="Galactokinase"/>
    <property type="match status" value="1"/>
</dbReference>
<evidence type="ECO:0000256" key="7">
    <source>
        <dbReference type="ARBA" id="ARBA00022840"/>
    </source>
</evidence>
<keyword evidence="3" id="KW-0808">Transferase</keyword>
<evidence type="ECO:0000256" key="2">
    <source>
        <dbReference type="ARBA" id="ARBA00022490"/>
    </source>
</evidence>
<evidence type="ECO:0000259" key="10">
    <source>
        <dbReference type="Pfam" id="PF00288"/>
    </source>
</evidence>
<feature type="domain" description="GHMP kinase C-terminal" evidence="11">
    <location>
        <begin position="298"/>
        <end position="378"/>
    </location>
</feature>
<dbReference type="Gene3D" id="3.30.230.10">
    <property type="match status" value="1"/>
</dbReference>
<dbReference type="InterPro" id="IPR020568">
    <property type="entry name" value="Ribosomal_Su5_D2-typ_SF"/>
</dbReference>
<evidence type="ECO:0000256" key="5">
    <source>
        <dbReference type="ARBA" id="ARBA00022741"/>
    </source>
</evidence>
<gene>
    <name evidence="13" type="ORF">BWQ96_02317</name>
</gene>
<evidence type="ECO:0000256" key="3">
    <source>
        <dbReference type="ARBA" id="ARBA00022679"/>
    </source>
</evidence>
<proteinExistence type="inferred from homology"/>
<evidence type="ECO:0000259" key="12">
    <source>
        <dbReference type="Pfam" id="PF10509"/>
    </source>
</evidence>
<dbReference type="InterPro" id="IPR036554">
    <property type="entry name" value="GHMP_kinase_C_sf"/>
</dbReference>
<dbReference type="EMBL" id="NBIV01000018">
    <property type="protein sequence ID" value="PXF47931.1"/>
    <property type="molecule type" value="Genomic_DNA"/>
</dbReference>
<name>A0A2V3J0K8_9FLOR</name>
<dbReference type="InterPro" id="IPR000705">
    <property type="entry name" value="Galactokinase"/>
</dbReference>
<dbReference type="Pfam" id="PF08544">
    <property type="entry name" value="GHMP_kinases_C"/>
    <property type="match status" value="1"/>
</dbReference>
<dbReference type="PRINTS" id="PR00959">
    <property type="entry name" value="MEVGALKINASE"/>
</dbReference>
<evidence type="ECO:0000256" key="4">
    <source>
        <dbReference type="ARBA" id="ARBA00022723"/>
    </source>
</evidence>
<dbReference type="InterPro" id="IPR006206">
    <property type="entry name" value="Mevalonate/galactokinase"/>
</dbReference>
<evidence type="ECO:0000259" key="11">
    <source>
        <dbReference type="Pfam" id="PF08544"/>
    </source>
</evidence>
<dbReference type="Proteomes" id="UP000247409">
    <property type="component" value="Unassembled WGS sequence"/>
</dbReference>
<accession>A0A2V3J0K8</accession>
<dbReference type="PANTHER" id="PTHR10457:SF7">
    <property type="entry name" value="GALACTOKINASE-RELATED"/>
    <property type="match status" value="1"/>
</dbReference>
<evidence type="ECO:0000256" key="8">
    <source>
        <dbReference type="ARBA" id="ARBA00022842"/>
    </source>
</evidence>
<evidence type="ECO:0000256" key="6">
    <source>
        <dbReference type="ARBA" id="ARBA00022777"/>
    </source>
</evidence>
<sequence length="405" mass="43091">MSTELNEADMAAVARGQKLFVESFNEKATVASAAPGRVNLIGEHTDYNDGFVFPLALEKSTYLVGKALPEGQECEVVSEAMEGVVAKFMAEDSPASESVPGWARYVKGMTAIYARNGYKVVPFRAAIVSDVPLGSGLSSSAALEMATAVLIEALSDLQVDASKRALMGQSCEHEFAKVPCGIMDQLISSRGESGRALLIDCRSLEATAVPLDDPEAVIVVANSNVQHKLSGSEYPTRRRQCADAAKAMGAKHHEQKISHLRDCTLEMLESVKDELDADTVRRATHGISEDVRTLKAKSCLENGDLAGAGKLMHESHVSLRDLFEVSTKEIDALVEIAMGVEGVYGSRITGGGFGGCTVTLVKKSAVDELIKAIEEEYPRASGGLKATTFATKAGKGARVVTHLLA</sequence>
<evidence type="ECO:0000256" key="9">
    <source>
        <dbReference type="ARBA" id="ARBA00023277"/>
    </source>
</evidence>
<dbReference type="STRING" id="448386.A0A2V3J0K8"/>
<dbReference type="NCBIfam" id="TIGR00131">
    <property type="entry name" value="gal_kin"/>
    <property type="match status" value="1"/>
</dbReference>
<organism evidence="13 14">
    <name type="scientific">Gracilariopsis chorda</name>
    <dbReference type="NCBI Taxonomy" id="448386"/>
    <lineage>
        <taxon>Eukaryota</taxon>
        <taxon>Rhodophyta</taxon>
        <taxon>Florideophyceae</taxon>
        <taxon>Rhodymeniophycidae</taxon>
        <taxon>Gracilariales</taxon>
        <taxon>Gracilariaceae</taxon>
        <taxon>Gracilariopsis</taxon>
    </lineage>
</organism>
<dbReference type="GO" id="GO:0004335">
    <property type="term" value="F:galactokinase activity"/>
    <property type="evidence" value="ECO:0007669"/>
    <property type="project" value="InterPro"/>
</dbReference>
<feature type="domain" description="Galactokinase N-terminal" evidence="12">
    <location>
        <begin position="19"/>
        <end position="65"/>
    </location>
</feature>
<reference evidence="13 14" key="1">
    <citation type="journal article" date="2018" name="Mol. Biol. Evol.">
        <title>Analysis of the draft genome of the red seaweed Gracilariopsis chorda provides insights into genome size evolution in Rhodophyta.</title>
        <authorList>
            <person name="Lee J."/>
            <person name="Yang E.C."/>
            <person name="Graf L."/>
            <person name="Yang J.H."/>
            <person name="Qiu H."/>
            <person name="Zel Zion U."/>
            <person name="Chan C.X."/>
            <person name="Stephens T.G."/>
            <person name="Weber A.P.M."/>
            <person name="Boo G.H."/>
            <person name="Boo S.M."/>
            <person name="Kim K.M."/>
            <person name="Shin Y."/>
            <person name="Jung M."/>
            <person name="Lee S.J."/>
            <person name="Yim H.S."/>
            <person name="Lee J.H."/>
            <person name="Bhattacharya D."/>
            <person name="Yoon H.S."/>
        </authorList>
    </citation>
    <scope>NUCLEOTIDE SEQUENCE [LARGE SCALE GENOMIC DNA]</scope>
    <source>
        <strain evidence="13 14">SKKU-2015</strain>
        <tissue evidence="13">Whole body</tissue>
    </source>
</reference>
<evidence type="ECO:0000256" key="1">
    <source>
        <dbReference type="ARBA" id="ARBA00006566"/>
    </source>
</evidence>
<dbReference type="Pfam" id="PF00288">
    <property type="entry name" value="GHMP_kinases_N"/>
    <property type="match status" value="1"/>
</dbReference>
<comment type="similarity">
    <text evidence="1">Belongs to the GHMP kinase family. GalK subfamily.</text>
</comment>
<dbReference type="InterPro" id="IPR019741">
    <property type="entry name" value="Galactokinase_CS"/>
</dbReference>
<keyword evidence="8" id="KW-0460">Magnesium</keyword>
<dbReference type="Gene3D" id="3.30.70.890">
    <property type="entry name" value="GHMP kinase, C-terminal domain"/>
    <property type="match status" value="1"/>
</dbReference>
<feature type="domain" description="GHMP kinase N-terminal" evidence="10">
    <location>
        <begin position="105"/>
        <end position="191"/>
    </location>
</feature>
<dbReference type="PANTHER" id="PTHR10457">
    <property type="entry name" value="MEVALONATE KINASE/GALACTOKINASE"/>
    <property type="match status" value="1"/>
</dbReference>
<keyword evidence="6 13" id="KW-0418">Kinase</keyword>
<keyword evidence="7" id="KW-0067">ATP-binding</keyword>
<dbReference type="PRINTS" id="PR00473">
    <property type="entry name" value="GALCTOKINASE"/>
</dbReference>
<dbReference type="SUPFAM" id="SSF54211">
    <property type="entry name" value="Ribosomal protein S5 domain 2-like"/>
    <property type="match status" value="1"/>
</dbReference>
<dbReference type="GO" id="GO:0005524">
    <property type="term" value="F:ATP binding"/>
    <property type="evidence" value="ECO:0007669"/>
    <property type="project" value="UniProtKB-KW"/>
</dbReference>
<dbReference type="FunFam" id="3.30.70.890:FF:000001">
    <property type="entry name" value="Galactokinase"/>
    <property type="match status" value="1"/>
</dbReference>
<dbReference type="GO" id="GO:0006012">
    <property type="term" value="P:galactose metabolic process"/>
    <property type="evidence" value="ECO:0007669"/>
    <property type="project" value="InterPro"/>
</dbReference>
<dbReference type="InterPro" id="IPR006203">
    <property type="entry name" value="GHMP_knse_ATP-bd_CS"/>
</dbReference>
<protein>
    <submittedName>
        <fullName evidence="13">Galactokinase</fullName>
    </submittedName>
</protein>
<comment type="caution">
    <text evidence="13">The sequence shown here is derived from an EMBL/GenBank/DDBJ whole genome shotgun (WGS) entry which is preliminary data.</text>
</comment>
<keyword evidence="14" id="KW-1185">Reference proteome</keyword>
<dbReference type="GO" id="GO:0005829">
    <property type="term" value="C:cytosol"/>
    <property type="evidence" value="ECO:0007669"/>
    <property type="project" value="TreeGrafter"/>
</dbReference>
<keyword evidence="9" id="KW-0119">Carbohydrate metabolism</keyword>
<dbReference type="InterPro" id="IPR006204">
    <property type="entry name" value="GHMP_kinase_N_dom"/>
</dbReference>
<evidence type="ECO:0000313" key="13">
    <source>
        <dbReference type="EMBL" id="PXF47931.1"/>
    </source>
</evidence>
<dbReference type="PIRSF" id="PIRSF000530">
    <property type="entry name" value="Galactokinase"/>
    <property type="match status" value="1"/>
</dbReference>
<dbReference type="AlphaFoldDB" id="A0A2V3J0K8"/>
<keyword evidence="4" id="KW-0479">Metal-binding</keyword>
<dbReference type="Pfam" id="PF10509">
    <property type="entry name" value="GalKase_gal_bdg"/>
    <property type="match status" value="1"/>
</dbReference>
<keyword evidence="5" id="KW-0547">Nucleotide-binding</keyword>
<dbReference type="InterPro" id="IPR013750">
    <property type="entry name" value="GHMP_kinase_C_dom"/>
</dbReference>
<dbReference type="PROSITE" id="PS00627">
    <property type="entry name" value="GHMP_KINASES_ATP"/>
    <property type="match status" value="1"/>
</dbReference>
<keyword evidence="2" id="KW-0963">Cytoplasm</keyword>
<dbReference type="InterPro" id="IPR019539">
    <property type="entry name" value="GalKase_N"/>
</dbReference>
<dbReference type="GO" id="GO:0046872">
    <property type="term" value="F:metal ion binding"/>
    <property type="evidence" value="ECO:0007669"/>
    <property type="project" value="UniProtKB-KW"/>
</dbReference>
<dbReference type="PROSITE" id="PS00106">
    <property type="entry name" value="GALACTOKINASE"/>
    <property type="match status" value="1"/>
</dbReference>
<dbReference type="SUPFAM" id="SSF55060">
    <property type="entry name" value="GHMP Kinase, C-terminal domain"/>
    <property type="match status" value="1"/>
</dbReference>